<evidence type="ECO:0000313" key="5">
    <source>
        <dbReference type="Proteomes" id="UP000230605"/>
    </source>
</evidence>
<dbReference type="Proteomes" id="UP000230605">
    <property type="component" value="Chromosome 6"/>
</dbReference>
<dbReference type="AlphaFoldDB" id="A0A2G5HS45"/>
<feature type="transmembrane region" description="Helical" evidence="2">
    <location>
        <begin position="268"/>
        <end position="289"/>
    </location>
</feature>
<dbReference type="Proteomes" id="UP001302367">
    <property type="component" value="Chromosome 6"/>
</dbReference>
<feature type="compositionally biased region" description="Basic and acidic residues" evidence="1">
    <location>
        <begin position="33"/>
        <end position="47"/>
    </location>
</feature>
<feature type="transmembrane region" description="Helical" evidence="2">
    <location>
        <begin position="301"/>
        <end position="322"/>
    </location>
</feature>
<reference evidence="3 5" key="1">
    <citation type="submission" date="2015-10" db="EMBL/GenBank/DDBJ databases">
        <title>The cercosporin biosynthetic gene cluster was horizontally transferred to several fungal lineages and shown to be expanded in Cercospora beticola based on microsynteny with recipient genomes.</title>
        <authorList>
            <person name="De Jonge R."/>
            <person name="Ebert M.K."/>
            <person name="Suttle J.C."/>
            <person name="Jurick Ii W.M."/>
            <person name="Secor G.A."/>
            <person name="Thomma B.P."/>
            <person name="Van De Peer Y."/>
            <person name="Bolton M.D."/>
        </authorList>
    </citation>
    <scope>NUCLEOTIDE SEQUENCE [LARGE SCALE GENOMIC DNA]</scope>
    <source>
        <strain evidence="3 5">09-40</strain>
    </source>
</reference>
<dbReference type="InterPro" id="IPR010640">
    <property type="entry name" value="Low_temperature_requirement_A"/>
</dbReference>
<feature type="transmembrane region" description="Helical" evidence="2">
    <location>
        <begin position="95"/>
        <end position="113"/>
    </location>
</feature>
<sequence length="537" mass="60179">MNEGEASHLPLIRSPFVQPGEQKYHHHEHHHHNSDEESHPGKPKIERSDTISKPAFRRFAQASHSELFYDLFFVANLTVFTYVHEINDGDSLRQYIGFFCLLWFTWYQVSLYDVRLAMDSAFERVCKAVQLLVLIVFAVCGPKFNPGEESNDDTPETPNLNYFQGMTIALMISRLVLVLQYLQALCFAREYKKSRLPIVFVPLTYFVAAMVYLGLFWGLRAVDVNGDNHTYWTWYGMAVLETIIITGISMRYRNLSFEGTHLVERMSLLTLIILGEGAIATAKACQYIAYSDGVFTFSGSVGASIFCAVLILYFLYMIYFDFQNEEYSGTIRTQIWSALHFPLHLALVLAVEDVSQNIMWNAAVVKSKSLGVEVFGKLPLFLDSSNATAQDFADAATSLNATAHDLITTQLQRSTSSLSTSQGLGYLGQVVISATPTIANGTEDFTAAGMPSGGFLPSSTPPFSRSPALIVVIHTRRRTERWNTLMRPLTLPNMSLSTGNVKLGRTSMRDGQCSHSHSPTSSCRLGWRLCCSRLWHG</sequence>
<proteinExistence type="predicted"/>
<gene>
    <name evidence="3" type="ORF">CB0940_08154</name>
    <name evidence="4" type="ORF">RHO25_009366</name>
</gene>
<feature type="transmembrane region" description="Helical" evidence="2">
    <location>
        <begin position="125"/>
        <end position="144"/>
    </location>
</feature>
<feature type="transmembrane region" description="Helical" evidence="2">
    <location>
        <begin position="231"/>
        <end position="248"/>
    </location>
</feature>
<dbReference type="Pfam" id="PF06772">
    <property type="entry name" value="LtrA"/>
    <property type="match status" value="1"/>
</dbReference>
<feature type="region of interest" description="Disordered" evidence="1">
    <location>
        <begin position="22"/>
        <end position="47"/>
    </location>
</feature>
<evidence type="ECO:0000313" key="4">
    <source>
        <dbReference type="EMBL" id="WPB04719.1"/>
    </source>
</evidence>
<feature type="transmembrane region" description="Helical" evidence="2">
    <location>
        <begin position="198"/>
        <end position="219"/>
    </location>
</feature>
<evidence type="ECO:0008006" key="7">
    <source>
        <dbReference type="Google" id="ProtNLM"/>
    </source>
</evidence>
<name>A0A2G5HS45_CERBT</name>
<evidence type="ECO:0000256" key="1">
    <source>
        <dbReference type="SAM" id="MobiDB-lite"/>
    </source>
</evidence>
<evidence type="ECO:0000313" key="3">
    <source>
        <dbReference type="EMBL" id="PIA95052.1"/>
    </source>
</evidence>
<evidence type="ECO:0000256" key="2">
    <source>
        <dbReference type="SAM" id="Phobius"/>
    </source>
</evidence>
<feature type="transmembrane region" description="Helical" evidence="2">
    <location>
        <begin position="67"/>
        <end position="83"/>
    </location>
</feature>
<evidence type="ECO:0000313" key="6">
    <source>
        <dbReference type="Proteomes" id="UP001302367"/>
    </source>
</evidence>
<keyword evidence="2" id="KW-0472">Membrane</keyword>
<dbReference type="EMBL" id="CP134189">
    <property type="protein sequence ID" value="WPB04719.1"/>
    <property type="molecule type" value="Genomic_DNA"/>
</dbReference>
<accession>A0A2G5HS45</accession>
<keyword evidence="6" id="KW-1185">Reference proteome</keyword>
<keyword evidence="2" id="KW-1133">Transmembrane helix</keyword>
<organism evidence="3 5">
    <name type="scientific">Cercospora beticola</name>
    <name type="common">Sugarbeet leaf spot fungus</name>
    <dbReference type="NCBI Taxonomy" id="122368"/>
    <lineage>
        <taxon>Eukaryota</taxon>
        <taxon>Fungi</taxon>
        <taxon>Dikarya</taxon>
        <taxon>Ascomycota</taxon>
        <taxon>Pezizomycotina</taxon>
        <taxon>Dothideomycetes</taxon>
        <taxon>Dothideomycetidae</taxon>
        <taxon>Mycosphaerellales</taxon>
        <taxon>Mycosphaerellaceae</taxon>
        <taxon>Cercospora</taxon>
    </lineage>
</organism>
<reference evidence="4 6" key="2">
    <citation type="submission" date="2023-09" db="EMBL/GenBank/DDBJ databases">
        <title>Complete-Gapless Cercospora beticola genome.</title>
        <authorList>
            <person name="Wyatt N.A."/>
            <person name="Spanner R.E."/>
            <person name="Bolton M.D."/>
        </authorList>
    </citation>
    <scope>NUCLEOTIDE SEQUENCE [LARGE SCALE GENOMIC DNA]</scope>
    <source>
        <strain evidence="4">Cb09-40</strain>
    </source>
</reference>
<dbReference type="EMBL" id="LKMD01000104">
    <property type="protein sequence ID" value="PIA95052.1"/>
    <property type="molecule type" value="Genomic_DNA"/>
</dbReference>
<dbReference type="PANTHER" id="PTHR42101:SF1">
    <property type="entry name" value="LOW TEMPERATURE REQUIREMENT A"/>
    <property type="match status" value="1"/>
</dbReference>
<keyword evidence="2" id="KW-0812">Transmembrane</keyword>
<feature type="transmembrane region" description="Helical" evidence="2">
    <location>
        <begin position="164"/>
        <end position="186"/>
    </location>
</feature>
<dbReference type="OrthoDB" id="3177213at2759"/>
<dbReference type="PANTHER" id="PTHR42101">
    <property type="entry name" value="CHROMOSOME 16, WHOLE GENOME SHOTGUN SEQUENCE"/>
    <property type="match status" value="1"/>
</dbReference>
<protein>
    <recommendedName>
        <fullName evidence="7">Low temperature requirement protein A</fullName>
    </recommendedName>
</protein>